<reference evidence="11" key="2">
    <citation type="submission" date="2023-11" db="EMBL/GenBank/DDBJ databases">
        <title>MicrobeMod: A computational toolkit for identifying prokaryotic methylation and restriction-modification with nanopore sequencing.</title>
        <authorList>
            <person name="Crits-Christoph A."/>
            <person name="Kang S.C."/>
            <person name="Lee H."/>
            <person name="Ostrov N."/>
        </authorList>
    </citation>
    <scope>NUCLEOTIDE SEQUENCE</scope>
    <source>
        <strain evidence="11">ATCC 51242</strain>
    </source>
</reference>
<evidence type="ECO:0000313" key="12">
    <source>
        <dbReference type="Proteomes" id="UP000025229"/>
    </source>
</evidence>
<name>A0A023X3S4_RUBRA</name>
<keyword evidence="6 7" id="KW-0472">Membrane</keyword>
<dbReference type="Pfam" id="PF00528">
    <property type="entry name" value="BPD_transp_1"/>
    <property type="match status" value="1"/>
</dbReference>
<protein>
    <submittedName>
        <fullName evidence="10">ABC-type sugar transport system permease component</fullName>
    </submittedName>
    <submittedName>
        <fullName evidence="11">Carbohydrate ABC transporter permease</fullName>
    </submittedName>
</protein>
<dbReference type="PANTHER" id="PTHR43744:SF12">
    <property type="entry name" value="ABC TRANSPORTER PERMEASE PROTEIN MG189-RELATED"/>
    <property type="match status" value="1"/>
</dbReference>
<keyword evidence="3" id="KW-1003">Cell membrane</keyword>
<sequence>MTTNVQGTTARTTPAGKKAGGAGRFGAAAALHALLMVGAVLMFLPFLWMVLSSLKTTAQIYEIPLSWIPDPLTFEGYARIWEAIPMIQGFANSFLIAGSVLALNLLTCSMAAYAFARLDFPLRGPLFILFLATLMIPFQATIIPIFLIMVQLGLVDNPLSIILPNGLFQALGVFLLRQFILGLPRELEEAAIIDGANRWTIYWRVILPLIRPGLAAFGIFAFLWNWNDFFRPLIFLTSPENWTLTLVLNQLRGQYATDWTLVMVGSTIVVLPILVIFVIFQRQIIEGIATTGLK</sequence>
<proteinExistence type="inferred from homology"/>
<evidence type="ECO:0000256" key="8">
    <source>
        <dbReference type="SAM" id="MobiDB-lite"/>
    </source>
</evidence>
<evidence type="ECO:0000256" key="6">
    <source>
        <dbReference type="ARBA" id="ARBA00023136"/>
    </source>
</evidence>
<dbReference type="OrthoDB" id="2063054at2"/>
<keyword evidence="5 7" id="KW-1133">Transmembrane helix</keyword>
<evidence type="ECO:0000313" key="11">
    <source>
        <dbReference type="EMBL" id="MDX5894512.1"/>
    </source>
</evidence>
<dbReference type="InterPro" id="IPR000515">
    <property type="entry name" value="MetI-like"/>
</dbReference>
<evidence type="ECO:0000256" key="7">
    <source>
        <dbReference type="RuleBase" id="RU363032"/>
    </source>
</evidence>
<dbReference type="HOGENOM" id="CLU_016047_1_1_11"/>
<feature type="transmembrane region" description="Helical" evidence="7">
    <location>
        <begin position="94"/>
        <end position="115"/>
    </location>
</feature>
<accession>A0A023X3S4</accession>
<dbReference type="PROSITE" id="PS50928">
    <property type="entry name" value="ABC_TM1"/>
    <property type="match status" value="1"/>
</dbReference>
<gene>
    <name evidence="10" type="ORF">RradSPS_1824</name>
    <name evidence="11" type="ORF">SIL72_10795</name>
</gene>
<keyword evidence="10" id="KW-0762">Sugar transport</keyword>
<evidence type="ECO:0000256" key="1">
    <source>
        <dbReference type="ARBA" id="ARBA00004651"/>
    </source>
</evidence>
<dbReference type="Proteomes" id="UP001281130">
    <property type="component" value="Unassembled WGS sequence"/>
</dbReference>
<dbReference type="SUPFAM" id="SSF161098">
    <property type="entry name" value="MetI-like"/>
    <property type="match status" value="1"/>
</dbReference>
<feature type="transmembrane region" description="Helical" evidence="7">
    <location>
        <begin position="25"/>
        <end position="48"/>
    </location>
</feature>
<evidence type="ECO:0000259" key="9">
    <source>
        <dbReference type="PROSITE" id="PS50928"/>
    </source>
</evidence>
<feature type="transmembrane region" description="Helical" evidence="7">
    <location>
        <begin position="127"/>
        <end position="149"/>
    </location>
</feature>
<dbReference type="STRING" id="42256.RradSPS_1824"/>
<feature type="transmembrane region" description="Helical" evidence="7">
    <location>
        <begin position="161"/>
        <end position="180"/>
    </location>
</feature>
<comment type="subcellular location">
    <subcellularLocation>
        <location evidence="1 7">Cell membrane</location>
        <topology evidence="1 7">Multi-pass membrane protein</topology>
    </subcellularLocation>
</comment>
<evidence type="ECO:0000256" key="3">
    <source>
        <dbReference type="ARBA" id="ARBA00022475"/>
    </source>
</evidence>
<feature type="transmembrane region" description="Helical" evidence="7">
    <location>
        <begin position="201"/>
        <end position="224"/>
    </location>
</feature>
<dbReference type="eggNOG" id="COG0395">
    <property type="taxonomic scope" value="Bacteria"/>
</dbReference>
<dbReference type="Gene3D" id="1.10.3720.10">
    <property type="entry name" value="MetI-like"/>
    <property type="match status" value="1"/>
</dbReference>
<dbReference type="Proteomes" id="UP000025229">
    <property type="component" value="Chromosome"/>
</dbReference>
<dbReference type="InterPro" id="IPR035906">
    <property type="entry name" value="MetI-like_sf"/>
</dbReference>
<dbReference type="EMBL" id="JAWXXX010000001">
    <property type="protein sequence ID" value="MDX5894512.1"/>
    <property type="molecule type" value="Genomic_DNA"/>
</dbReference>
<dbReference type="KEGG" id="rrd:RradSPS_1824"/>
<feature type="domain" description="ABC transmembrane type-1" evidence="9">
    <location>
        <begin position="90"/>
        <end position="280"/>
    </location>
</feature>
<dbReference type="PANTHER" id="PTHR43744">
    <property type="entry name" value="ABC TRANSPORTER PERMEASE PROTEIN MG189-RELATED-RELATED"/>
    <property type="match status" value="1"/>
</dbReference>
<dbReference type="PATRIC" id="fig|42256.3.peg.1851"/>
<dbReference type="GO" id="GO:0005886">
    <property type="term" value="C:plasma membrane"/>
    <property type="evidence" value="ECO:0007669"/>
    <property type="project" value="UniProtKB-SubCell"/>
</dbReference>
<dbReference type="EMBL" id="CP007514">
    <property type="protein sequence ID" value="AHY47107.1"/>
    <property type="molecule type" value="Genomic_DNA"/>
</dbReference>
<evidence type="ECO:0000256" key="2">
    <source>
        <dbReference type="ARBA" id="ARBA00022448"/>
    </source>
</evidence>
<dbReference type="CDD" id="cd06261">
    <property type="entry name" value="TM_PBP2"/>
    <property type="match status" value="1"/>
</dbReference>
<dbReference type="RefSeq" id="WP_038682163.1">
    <property type="nucleotide sequence ID" value="NZ_CP007514.1"/>
</dbReference>
<evidence type="ECO:0000256" key="4">
    <source>
        <dbReference type="ARBA" id="ARBA00022692"/>
    </source>
</evidence>
<feature type="region of interest" description="Disordered" evidence="8">
    <location>
        <begin position="1"/>
        <end position="20"/>
    </location>
</feature>
<comment type="similarity">
    <text evidence="7">Belongs to the binding-protein-dependent transport system permease family.</text>
</comment>
<keyword evidence="12" id="KW-1185">Reference proteome</keyword>
<feature type="transmembrane region" description="Helical" evidence="7">
    <location>
        <begin position="259"/>
        <end position="280"/>
    </location>
</feature>
<keyword evidence="4 7" id="KW-0812">Transmembrane</keyword>
<organism evidence="10 12">
    <name type="scientific">Rubrobacter radiotolerans</name>
    <name type="common">Arthrobacter radiotolerans</name>
    <dbReference type="NCBI Taxonomy" id="42256"/>
    <lineage>
        <taxon>Bacteria</taxon>
        <taxon>Bacillati</taxon>
        <taxon>Actinomycetota</taxon>
        <taxon>Rubrobacteria</taxon>
        <taxon>Rubrobacterales</taxon>
        <taxon>Rubrobacteraceae</taxon>
        <taxon>Rubrobacter</taxon>
    </lineage>
</organism>
<dbReference type="AlphaFoldDB" id="A0A023X3S4"/>
<keyword evidence="2 7" id="KW-0813">Transport</keyword>
<feature type="compositionally biased region" description="Low complexity" evidence="8">
    <location>
        <begin position="7"/>
        <end position="17"/>
    </location>
</feature>
<dbReference type="GO" id="GO:0055085">
    <property type="term" value="P:transmembrane transport"/>
    <property type="evidence" value="ECO:0007669"/>
    <property type="project" value="InterPro"/>
</dbReference>
<evidence type="ECO:0000256" key="5">
    <source>
        <dbReference type="ARBA" id="ARBA00022989"/>
    </source>
</evidence>
<reference evidence="10 12" key="1">
    <citation type="submission" date="2014-03" db="EMBL/GenBank/DDBJ databases">
        <title>Complete genome sequence of the Radio-Resistant Rubrobacter radiotolerans RSPS-4.</title>
        <authorList>
            <person name="Egas C.C."/>
            <person name="Barroso C.C."/>
            <person name="Froufe H.J.C."/>
            <person name="Pacheco J.J."/>
            <person name="Albuquerque L.L."/>
            <person name="da Costa M.M.S."/>
        </authorList>
    </citation>
    <scope>NUCLEOTIDE SEQUENCE [LARGE SCALE GENOMIC DNA]</scope>
    <source>
        <strain evidence="10 12">RSPS-4</strain>
    </source>
</reference>
<evidence type="ECO:0000313" key="10">
    <source>
        <dbReference type="EMBL" id="AHY47107.1"/>
    </source>
</evidence>